<sequence>MEDIAPRVSGNMVTDNHASDARHSIDKVGQTGYGTCRPHAVTLGYRLSGVQMPGLDIKATMIPQGKQDDRRRVKLCKEYKKIIRTLYPELNSRVYCVPPVHFNTVSYTPAQFSAATGGRGGARKGKTRAAEWHTQVDSRLEHVKADDAQHRTLRALKTLAADLLKEPVFILSNLKFKDYLNYTPNKQASQTVARLPRRSELDSTGRPRADHGTAGDKAAKGDKVEGDWDVLLFHRDHGIVLLEVKSVGEGQDPLTLELDKLGVREVEKGLRCCLCQDDLPARGATGDIPPETKTRLMNGGKTY</sequence>
<comment type="caution">
    <text evidence="2">The sequence shown here is derived from an EMBL/GenBank/DDBJ whole genome shotgun (WGS) entry which is preliminary data.</text>
</comment>
<evidence type="ECO:0000313" key="3">
    <source>
        <dbReference type="Proteomes" id="UP001519460"/>
    </source>
</evidence>
<organism evidence="2 3">
    <name type="scientific">Batillaria attramentaria</name>
    <dbReference type="NCBI Taxonomy" id="370345"/>
    <lineage>
        <taxon>Eukaryota</taxon>
        <taxon>Metazoa</taxon>
        <taxon>Spiralia</taxon>
        <taxon>Lophotrochozoa</taxon>
        <taxon>Mollusca</taxon>
        <taxon>Gastropoda</taxon>
        <taxon>Caenogastropoda</taxon>
        <taxon>Sorbeoconcha</taxon>
        <taxon>Cerithioidea</taxon>
        <taxon>Batillariidae</taxon>
        <taxon>Batillaria</taxon>
    </lineage>
</organism>
<keyword evidence="3" id="KW-1185">Reference proteome</keyword>
<name>A0ABD0KU06_9CAEN</name>
<protein>
    <submittedName>
        <fullName evidence="2">Uncharacterized protein</fullName>
    </submittedName>
</protein>
<dbReference type="Proteomes" id="UP001519460">
    <property type="component" value="Unassembled WGS sequence"/>
</dbReference>
<evidence type="ECO:0000313" key="2">
    <source>
        <dbReference type="EMBL" id="KAK7490521.1"/>
    </source>
</evidence>
<proteinExistence type="predicted"/>
<dbReference type="EMBL" id="JACVVK020000126">
    <property type="protein sequence ID" value="KAK7490521.1"/>
    <property type="molecule type" value="Genomic_DNA"/>
</dbReference>
<feature type="region of interest" description="Disordered" evidence="1">
    <location>
        <begin position="188"/>
        <end position="221"/>
    </location>
</feature>
<gene>
    <name evidence="2" type="ORF">BaRGS_00018307</name>
</gene>
<dbReference type="AlphaFoldDB" id="A0ABD0KU06"/>
<feature type="region of interest" description="Disordered" evidence="1">
    <location>
        <begin position="1"/>
        <end position="23"/>
    </location>
</feature>
<reference evidence="2 3" key="1">
    <citation type="journal article" date="2023" name="Sci. Data">
        <title>Genome assembly of the Korean intertidal mud-creeper Batillaria attramentaria.</title>
        <authorList>
            <person name="Patra A.K."/>
            <person name="Ho P.T."/>
            <person name="Jun S."/>
            <person name="Lee S.J."/>
            <person name="Kim Y."/>
            <person name="Won Y.J."/>
        </authorList>
    </citation>
    <scope>NUCLEOTIDE SEQUENCE [LARGE SCALE GENOMIC DNA]</scope>
    <source>
        <strain evidence="2">Wonlab-2016</strain>
    </source>
</reference>
<evidence type="ECO:0000256" key="1">
    <source>
        <dbReference type="SAM" id="MobiDB-lite"/>
    </source>
</evidence>
<accession>A0ABD0KU06</accession>
<feature type="compositionally biased region" description="Basic and acidic residues" evidence="1">
    <location>
        <begin position="197"/>
        <end position="221"/>
    </location>
</feature>